<keyword evidence="6" id="KW-1185">Reference proteome</keyword>
<gene>
    <name evidence="5" type="ORF">CCMA1212_000603</name>
</gene>
<feature type="compositionally biased region" description="Low complexity" evidence="1">
    <location>
        <begin position="719"/>
        <end position="731"/>
    </location>
</feature>
<feature type="compositionally biased region" description="Basic residues" evidence="1">
    <location>
        <begin position="1507"/>
        <end position="1524"/>
    </location>
</feature>
<dbReference type="InterPro" id="IPR001005">
    <property type="entry name" value="SANT/Myb"/>
</dbReference>
<feature type="domain" description="Myb-like" evidence="3">
    <location>
        <begin position="1226"/>
        <end position="1300"/>
    </location>
</feature>
<keyword evidence="2" id="KW-0472">Membrane</keyword>
<dbReference type="InterPro" id="IPR009057">
    <property type="entry name" value="Homeodomain-like_sf"/>
</dbReference>
<feature type="non-terminal residue" evidence="5">
    <location>
        <position position="1"/>
    </location>
</feature>
<feature type="compositionally biased region" description="Basic residues" evidence="1">
    <location>
        <begin position="1059"/>
        <end position="1071"/>
    </location>
</feature>
<dbReference type="SMART" id="SM00717">
    <property type="entry name" value="SANT"/>
    <property type="match status" value="2"/>
</dbReference>
<feature type="domain" description="HTH myb-type" evidence="4">
    <location>
        <begin position="1174"/>
        <end position="1227"/>
    </location>
</feature>
<feature type="region of interest" description="Disordered" evidence="1">
    <location>
        <begin position="719"/>
        <end position="888"/>
    </location>
</feature>
<feature type="compositionally biased region" description="Basic residues" evidence="1">
    <location>
        <begin position="777"/>
        <end position="786"/>
    </location>
</feature>
<protein>
    <submittedName>
        <fullName evidence="5">DNA-binding protein REB1</fullName>
    </submittedName>
</protein>
<dbReference type="Pfam" id="PF13921">
    <property type="entry name" value="Myb_DNA-bind_6"/>
    <property type="match status" value="1"/>
</dbReference>
<name>A0ABY2HGB9_9HYPO</name>
<feature type="compositionally biased region" description="Polar residues" evidence="1">
    <location>
        <begin position="643"/>
        <end position="656"/>
    </location>
</feature>
<dbReference type="SUPFAM" id="SSF52540">
    <property type="entry name" value="P-loop containing nucleoside triphosphate hydrolases"/>
    <property type="match status" value="1"/>
</dbReference>
<keyword evidence="2" id="KW-1133">Transmembrane helix</keyword>
<proteinExistence type="predicted"/>
<dbReference type="InterPro" id="IPR017930">
    <property type="entry name" value="Myb_dom"/>
</dbReference>
<feature type="compositionally biased region" description="Basic and acidic residues" evidence="1">
    <location>
        <begin position="970"/>
        <end position="987"/>
    </location>
</feature>
<feature type="region of interest" description="Disordered" evidence="1">
    <location>
        <begin position="1"/>
        <end position="63"/>
    </location>
</feature>
<dbReference type="Proteomes" id="UP001642720">
    <property type="component" value="Unassembled WGS sequence"/>
</dbReference>
<dbReference type="RefSeq" id="XP_073562860.1">
    <property type="nucleotide sequence ID" value="XM_073698064.1"/>
</dbReference>
<organism evidence="5 6">
    <name type="scientific">Trichoderma ghanense</name>
    <dbReference type="NCBI Taxonomy" id="65468"/>
    <lineage>
        <taxon>Eukaryota</taxon>
        <taxon>Fungi</taxon>
        <taxon>Dikarya</taxon>
        <taxon>Ascomycota</taxon>
        <taxon>Pezizomycotina</taxon>
        <taxon>Sordariomycetes</taxon>
        <taxon>Hypocreomycetidae</taxon>
        <taxon>Hypocreales</taxon>
        <taxon>Hypocreaceae</taxon>
        <taxon>Trichoderma</taxon>
    </lineage>
</organism>
<feature type="compositionally biased region" description="Polar residues" evidence="1">
    <location>
        <begin position="1093"/>
        <end position="1103"/>
    </location>
</feature>
<evidence type="ECO:0000313" key="6">
    <source>
        <dbReference type="Proteomes" id="UP001642720"/>
    </source>
</evidence>
<dbReference type="GeneID" id="300572514"/>
<dbReference type="EMBL" id="PPTA01000001">
    <property type="protein sequence ID" value="TFB06659.1"/>
    <property type="molecule type" value="Genomic_DNA"/>
</dbReference>
<evidence type="ECO:0000256" key="2">
    <source>
        <dbReference type="SAM" id="Phobius"/>
    </source>
</evidence>
<feature type="region of interest" description="Disordered" evidence="1">
    <location>
        <begin position="72"/>
        <end position="91"/>
    </location>
</feature>
<feature type="compositionally biased region" description="Acidic residues" evidence="1">
    <location>
        <begin position="874"/>
        <end position="886"/>
    </location>
</feature>
<feature type="compositionally biased region" description="Low complexity" evidence="1">
    <location>
        <begin position="996"/>
        <end position="1008"/>
    </location>
</feature>
<evidence type="ECO:0000313" key="5">
    <source>
        <dbReference type="EMBL" id="TFB06659.1"/>
    </source>
</evidence>
<dbReference type="InterPro" id="IPR027417">
    <property type="entry name" value="P-loop_NTPase"/>
</dbReference>
<dbReference type="Pfam" id="PF13191">
    <property type="entry name" value="AAA_16"/>
    <property type="match status" value="1"/>
</dbReference>
<feature type="compositionally biased region" description="Basic and acidic residues" evidence="1">
    <location>
        <begin position="1033"/>
        <end position="1047"/>
    </location>
</feature>
<dbReference type="PANTHER" id="PTHR36168:SF1">
    <property type="entry name" value="ORC1-LIKE AAA ATPASE DOMAIN-CONTAINING PROTEIN"/>
    <property type="match status" value="1"/>
</dbReference>
<evidence type="ECO:0000259" key="4">
    <source>
        <dbReference type="PROSITE" id="PS51294"/>
    </source>
</evidence>
<evidence type="ECO:0000256" key="1">
    <source>
        <dbReference type="SAM" id="MobiDB-lite"/>
    </source>
</evidence>
<dbReference type="CDD" id="cd00167">
    <property type="entry name" value="SANT"/>
    <property type="match status" value="2"/>
</dbReference>
<dbReference type="SUPFAM" id="SSF46689">
    <property type="entry name" value="Homeodomain-like"/>
    <property type="match status" value="1"/>
</dbReference>
<reference evidence="5 6" key="1">
    <citation type="submission" date="2018-01" db="EMBL/GenBank/DDBJ databases">
        <title>Genome characterization of the sugarcane-associated fungus Trichoderma ghanense CCMA-1212 and their application in lignocelulose bioconversion.</title>
        <authorList>
            <person name="Steindorff A.S."/>
            <person name="Mendes T.D."/>
            <person name="Vilela E.S.D."/>
            <person name="Rodrigues D.S."/>
            <person name="Formighieri E.F."/>
            <person name="Melo I.S."/>
            <person name="Favaro L.C.L."/>
        </authorList>
    </citation>
    <scope>NUCLEOTIDE SEQUENCE [LARGE SCALE GENOMIC DNA]</scope>
    <source>
        <strain evidence="5 6">CCMA-1212</strain>
    </source>
</reference>
<feature type="compositionally biased region" description="Acidic residues" evidence="1">
    <location>
        <begin position="1077"/>
        <end position="1088"/>
    </location>
</feature>
<feature type="region of interest" description="Disordered" evidence="1">
    <location>
        <begin position="640"/>
        <end position="674"/>
    </location>
</feature>
<feature type="domain" description="Myb-like" evidence="3">
    <location>
        <begin position="1174"/>
        <end position="1223"/>
    </location>
</feature>
<feature type="transmembrane region" description="Helical" evidence="2">
    <location>
        <begin position="107"/>
        <end position="128"/>
    </location>
</feature>
<dbReference type="GO" id="GO:0003677">
    <property type="term" value="F:DNA binding"/>
    <property type="evidence" value="ECO:0007669"/>
    <property type="project" value="UniProtKB-KW"/>
</dbReference>
<feature type="region of interest" description="Disordered" evidence="1">
    <location>
        <begin position="906"/>
        <end position="1106"/>
    </location>
</feature>
<dbReference type="InterPro" id="IPR056808">
    <property type="entry name" value="HTH_AAA"/>
</dbReference>
<dbReference type="PROSITE" id="PS50090">
    <property type="entry name" value="MYB_LIKE"/>
    <property type="match status" value="2"/>
</dbReference>
<keyword evidence="5" id="KW-0238">DNA-binding</keyword>
<feature type="compositionally biased region" description="Basic and acidic residues" evidence="1">
    <location>
        <begin position="29"/>
        <end position="38"/>
    </location>
</feature>
<dbReference type="PANTHER" id="PTHR36168">
    <property type="entry name" value="CHROMOSOME 1, WHOLE GENOME SHOTGUN SEQUENCE"/>
    <property type="match status" value="1"/>
</dbReference>
<dbReference type="Gene3D" id="1.10.10.60">
    <property type="entry name" value="Homeodomain-like"/>
    <property type="match status" value="2"/>
</dbReference>
<keyword evidence="2" id="KW-0812">Transmembrane</keyword>
<feature type="compositionally biased region" description="Basic and acidic residues" evidence="1">
    <location>
        <begin position="812"/>
        <end position="826"/>
    </location>
</feature>
<feature type="compositionally biased region" description="Polar residues" evidence="1">
    <location>
        <begin position="1566"/>
        <end position="1575"/>
    </location>
</feature>
<feature type="compositionally biased region" description="Low complexity" evidence="1">
    <location>
        <begin position="74"/>
        <end position="87"/>
    </location>
</feature>
<dbReference type="PROSITE" id="PS51294">
    <property type="entry name" value="HTH_MYB"/>
    <property type="match status" value="1"/>
</dbReference>
<sequence length="1604" mass="179145">PRASLNLQGLFDSKSPNRHQLLQRTGTEYTRRDIHDATPKQPLDSADSAVPPQQAEAGPRQHATGVMQAPVFHSDSSTTSRFSQFSSAQGRQDASTDSLLKKMGESAATTFASIVVLALGFAAAGFIYHKSYKMIVLKKMTRAFEPGDPVLDLAATAKEVPRTLVPEDEHWVQRPEQAHVDRIIDGRESGHYYLFMGEKGTGKSSMLIEAMRKTDGDGVAMFEAHADTEIVRIRLGKALDYEFHEDYIGGYFSERGPRETTALLDIERALNKLEKVAMKLAQTRRKPIVLIVNQLHLLRNNEEGRDLLELFQQRAEQWAAANLVTMVFNTDDYWVYERLKLLATRMEVLAVTDLPKSQAINALRKYRMRYFHEIPNHQELEDVYDRIGGRLSFLNRVAKSRDMIRTCDQIKDTEKKWFLNQCWILGSEMDDDVMDQQKWAAAAMTLALALVDKEEEMSGTYDPVVGHLLPTFPFHIAQEIMTRADFIRDLDSLNLFTVTSQADVRASSVPMHLAFKEICAEPRFRKHLADTIQRISDIESLGRTRELVAKDLVLGGQYDIETSRKGITYLALGCLTDKAQTSRLQPLPRKTKSHNIFYTHASQATAPRGFASSSLALALMPANAKWPDFQLASKLRKFMGSSAPDSTASEPSASQAQREEPQSSQEVDDERQDEVRTATMAELDNDPIEEMEDVDDYADEGGADAVDVDFGDLEMFDSASQLPFSSQPPQSLKYDEPDFPTFTESAPRDKSTKKKGKDGRRASDFVVDDEAAGASSAKRKKSKKKALQPSEADDDHAVETHPEETTTAPAAEDDKQGSDAVEHATTDMDALDLTPALAAQQKKKKRKQSDSVDGKRRKKRKGIEDGDSTIIEQTQEEAAESADAEGVETVTATSFLHLGKHATSQHVDTAIEDDAASGEGQTSPSVARARRRSQTGEETRSRENSVSSRAQVAPMAPMAIDTLPQEEAAPVDRDVEDLAREAWREHISSQAGSHVNAPANPAQAEEQPLASPAPRRSTRAKKAPVALAQAVDAKVETPAKKNRRVLEELPSPSANSPKPRTRTKRATKRQPRTLQSLEEDAENGEEDERPTRRSNAGSYTQGRFTDAELEGISRAVEAFRNEYGMTQVEVNEIIQAPGGTTAGDAHARLWFRLFEVCPDRKRQKVINIARKKFHNFVARGTWTPEQDAELAALIEVHKTAWSKIAGIINRHPEDVRDRYRNYIVCGANQRKDVWSEEEEAHLSEIVRDAMAAIDELRLAEPDKPLLKKAYEELIDWQDISEQMGRTRSRLQCITKWKAMQMRLSGKKKEKKSGSSQGSEKKKQQPSHGEPSVSDEDLAFQLDVARQQLASMREEEQYRLVLAIQGASALSEDQIPWTKLLDKKFRRQWTRGTQALLWDRLKQTVADWESMTVLDIAQQLINEYNRTGGLPEVTGSGYDDDDREREILRQLNARNKPPPAPKSEEFVHDSGAEDAKEDEQPAQSDKLDITIDPALMEAAPPSPPKATPKPKKAAPKKTQAKRKSKKQDLSQDPIEDSEPTLPVATVDQGEESNLEEAQIRKIKTPSKFKSVNSGTDENGVDAPQTEPYSDSVMDDMEDLPARIAT</sequence>
<evidence type="ECO:0000259" key="3">
    <source>
        <dbReference type="PROSITE" id="PS50090"/>
    </source>
</evidence>
<dbReference type="InterPro" id="IPR041664">
    <property type="entry name" value="AAA_16"/>
</dbReference>
<feature type="compositionally biased region" description="Polar residues" evidence="1">
    <location>
        <begin position="18"/>
        <end position="28"/>
    </location>
</feature>
<comment type="caution">
    <text evidence="5">The sequence shown here is derived from an EMBL/GenBank/DDBJ whole genome shotgun (WGS) entry which is preliminary data.</text>
</comment>
<feature type="region of interest" description="Disordered" evidence="1">
    <location>
        <begin position="1449"/>
        <end position="1604"/>
    </location>
</feature>
<feature type="compositionally biased region" description="Basic and acidic residues" evidence="1">
    <location>
        <begin position="795"/>
        <end position="804"/>
    </location>
</feature>
<feature type="compositionally biased region" description="Basic and acidic residues" evidence="1">
    <location>
        <begin position="934"/>
        <end position="943"/>
    </location>
</feature>
<feature type="region of interest" description="Disordered" evidence="1">
    <location>
        <begin position="1301"/>
        <end position="1336"/>
    </location>
</feature>
<dbReference type="Pfam" id="PF24913">
    <property type="entry name" value="WHD_AAA_fung"/>
    <property type="match status" value="1"/>
</dbReference>
<feature type="compositionally biased region" description="Basic and acidic residues" evidence="1">
    <location>
        <begin position="1461"/>
        <end position="1473"/>
    </location>
</feature>
<accession>A0ABY2HGB9</accession>